<dbReference type="Proteomes" id="UP000009186">
    <property type="component" value="Chromosome"/>
</dbReference>
<gene>
    <name evidence="1" type="ordered locus">FBFL15_2286</name>
</gene>
<proteinExistence type="predicted"/>
<evidence type="ECO:0000313" key="2">
    <source>
        <dbReference type="Proteomes" id="UP000009186"/>
    </source>
</evidence>
<dbReference type="Pfam" id="PF20131">
    <property type="entry name" value="MC3"/>
    <property type="match status" value="1"/>
</dbReference>
<protein>
    <submittedName>
        <fullName evidence="1">Uncharacterized protein</fullName>
    </submittedName>
</protein>
<organism evidence="1 2">
    <name type="scientific">Flavobacterium branchiophilum (strain FL-15)</name>
    <dbReference type="NCBI Taxonomy" id="1034807"/>
    <lineage>
        <taxon>Bacteria</taxon>
        <taxon>Pseudomonadati</taxon>
        <taxon>Bacteroidota</taxon>
        <taxon>Flavobacteriia</taxon>
        <taxon>Flavobacteriales</taxon>
        <taxon>Flavobacteriaceae</taxon>
        <taxon>Flavobacterium</taxon>
    </lineage>
</organism>
<dbReference type="RefSeq" id="WP_014084768.1">
    <property type="nucleotide sequence ID" value="NC_016001.1"/>
</dbReference>
<sequence>MKDNKFLYNNEGIAIIAILGVLSKMEKLDYPKVFLILPLLLNDNIVSFVKNKKSTVIGIQDLVSRRVESFTNFNKSYESFFTLTFNSICIAEELKLIRFEKNEIVYIDNAFDIESINFGDRASNIIMASTKIINVLKIDAIQLYSTLKIRI</sequence>
<dbReference type="AlphaFoldDB" id="G2Z2X7"/>
<dbReference type="InterPro" id="IPR045390">
    <property type="entry name" value="ABC-3C_MC3"/>
</dbReference>
<reference evidence="1 2" key="1">
    <citation type="journal article" date="2011" name="Appl. Environ. Microbiol.">
        <title>Complete genome sequence of the fish pathogen Flavobacterium branchiophilum.</title>
        <authorList>
            <consortium name="1:IP"/>
            <consortium name="Microbial Evolutionary Genomics,F-75015 Paris"/>
            <consortium name="France 2:CNRS"/>
            <consortium name="URA2171"/>
            <consortium name="F-75015 Paris,France 3:Unite de Virologie et Immunologie Mol."/>
            <consortium name="INRA,78352 Jouy en Josas Cedex"/>
            <consortium name="France. 4:Unite de Mathemathique"/>
            <consortium name="Informatique et Genome,INRA"/>
            <consortium name="78352 Jouy en Josas Cedex"/>
            <consortium name="France. 5:CEA/Genoscope"/>
            <consortium name="Evry"/>
            <consortium name="France"/>
            <person name="Touchon M."/>
            <person name="Barbier P."/>
            <person name="Bernardet J.F."/>
            <person name="Loux V."/>
            <person name="Vacherie B."/>
            <person name="Barbe V."/>
            <person name="Rocha E.P."/>
            <person name="Duchaud E."/>
        </authorList>
    </citation>
    <scope>NUCLEOTIDE SEQUENCE [LARGE SCALE GENOMIC DNA]</scope>
    <source>
        <strain evidence="1 2">FL-15</strain>
    </source>
</reference>
<evidence type="ECO:0000313" key="1">
    <source>
        <dbReference type="EMBL" id="CCB70306.1"/>
    </source>
</evidence>
<keyword evidence="2" id="KW-1185">Reference proteome</keyword>
<dbReference type="STRING" id="1034807.FBFL15_2286"/>
<dbReference type="HOGENOM" id="CLU_145316_0_0_10"/>
<name>G2Z2X7_FLABF</name>
<dbReference type="eggNOG" id="ENOG50335HV">
    <property type="taxonomic scope" value="Bacteria"/>
</dbReference>
<dbReference type="KEGG" id="fbr:FBFL15_2286"/>
<dbReference type="EMBL" id="FQ859183">
    <property type="protein sequence ID" value="CCB70306.1"/>
    <property type="molecule type" value="Genomic_DNA"/>
</dbReference>
<accession>G2Z2X7</accession>